<dbReference type="Proteomes" id="UP001183202">
    <property type="component" value="Unassembled WGS sequence"/>
</dbReference>
<evidence type="ECO:0000259" key="6">
    <source>
        <dbReference type="SMART" id="SM00829"/>
    </source>
</evidence>
<dbReference type="InterPro" id="IPR036291">
    <property type="entry name" value="NAD(P)-bd_dom_sf"/>
</dbReference>
<feature type="domain" description="Enoyl reductase (ER)" evidence="6">
    <location>
        <begin position="9"/>
        <end position="350"/>
    </location>
</feature>
<evidence type="ECO:0000256" key="4">
    <source>
        <dbReference type="ARBA" id="ARBA00022833"/>
    </source>
</evidence>
<dbReference type="Gene3D" id="3.90.180.10">
    <property type="entry name" value="Medium-chain alcohol dehydrogenases, catalytic domain"/>
    <property type="match status" value="2"/>
</dbReference>
<keyword evidence="4" id="KW-0862">Zinc</keyword>
<sequence length="357" mass="37911">MSRTLVLDGPRQLRLADQPSRSLGPGEVRLRARLSGISHGTELSLYRGTSAFADKVFDRGLRAFVEPPAGSASAYPVTLGYEMISEVVEMGPGVTEVAVGDLVHTGTPHQEETVLDLAVSLQATYPLVVLPTDERLERGVFLSLAAVALQAVHDAEIKLGDAVSVHGLGAIGLLAVQMCRLEGIQNVIGIDPESHRRDLAARFGATHVLDAADDKLGLTVRDRNGGHGVDVAIEVSGSDRGLQGALSAAGLGGTVVAAGFYQGGAAHLRLGEEFHHNRLSLIASVGSWGAPDRHAPLWNRRRVLDTAARLLFTDRVAVDGLLDRTFPFEEAPAAYRWLDEHPHDAVKVALAYGTGTA</sequence>
<evidence type="ECO:0000313" key="7">
    <source>
        <dbReference type="EMBL" id="MDT0352431.1"/>
    </source>
</evidence>
<dbReference type="Pfam" id="PF00107">
    <property type="entry name" value="ADH_zinc_N"/>
    <property type="match status" value="1"/>
</dbReference>
<dbReference type="InterPro" id="IPR020843">
    <property type="entry name" value="ER"/>
</dbReference>
<evidence type="ECO:0000256" key="1">
    <source>
        <dbReference type="ARBA" id="ARBA00001947"/>
    </source>
</evidence>
<dbReference type="InterPro" id="IPR013149">
    <property type="entry name" value="ADH-like_C"/>
</dbReference>
<protein>
    <submittedName>
        <fullName evidence="7">Zinc-binding dehydrogenase</fullName>
    </submittedName>
</protein>
<evidence type="ECO:0000256" key="2">
    <source>
        <dbReference type="ARBA" id="ARBA00008072"/>
    </source>
</evidence>
<keyword evidence="8" id="KW-1185">Reference proteome</keyword>
<dbReference type="PANTHER" id="PTHR43350:SF19">
    <property type="entry name" value="D-GULOSIDE 3-DEHYDROGENASE"/>
    <property type="match status" value="1"/>
</dbReference>
<dbReference type="SMART" id="SM00829">
    <property type="entry name" value="PKS_ER"/>
    <property type="match status" value="1"/>
</dbReference>
<comment type="cofactor">
    <cofactor evidence="1">
        <name>Zn(2+)</name>
        <dbReference type="ChEBI" id="CHEBI:29105"/>
    </cofactor>
</comment>
<gene>
    <name evidence="7" type="ORF">RM445_23160</name>
</gene>
<dbReference type="InterPro" id="IPR011032">
    <property type="entry name" value="GroES-like_sf"/>
</dbReference>
<name>A0ABU2NEP9_9PSEU</name>
<dbReference type="PANTHER" id="PTHR43350">
    <property type="entry name" value="NAD-DEPENDENT ALCOHOL DEHYDROGENASE"/>
    <property type="match status" value="1"/>
</dbReference>
<dbReference type="CDD" id="cd08255">
    <property type="entry name" value="2-desacetyl-2-hydroxyethyl_bacteriochlorophyllide_like"/>
    <property type="match status" value="1"/>
</dbReference>
<organism evidence="7 8">
    <name type="scientific">Pseudonocardia charpentierae</name>
    <dbReference type="NCBI Taxonomy" id="3075545"/>
    <lineage>
        <taxon>Bacteria</taxon>
        <taxon>Bacillati</taxon>
        <taxon>Actinomycetota</taxon>
        <taxon>Actinomycetes</taxon>
        <taxon>Pseudonocardiales</taxon>
        <taxon>Pseudonocardiaceae</taxon>
        <taxon>Pseudonocardia</taxon>
    </lineage>
</organism>
<dbReference type="InterPro" id="IPR013154">
    <property type="entry name" value="ADH-like_N"/>
</dbReference>
<dbReference type="SUPFAM" id="SSF51735">
    <property type="entry name" value="NAD(P)-binding Rossmann-fold domains"/>
    <property type="match status" value="1"/>
</dbReference>
<keyword evidence="3" id="KW-0479">Metal-binding</keyword>
<keyword evidence="5" id="KW-0560">Oxidoreductase</keyword>
<dbReference type="Pfam" id="PF08240">
    <property type="entry name" value="ADH_N"/>
    <property type="match status" value="1"/>
</dbReference>
<reference evidence="8" key="1">
    <citation type="submission" date="2023-07" db="EMBL/GenBank/DDBJ databases">
        <title>30 novel species of actinomycetes from the DSMZ collection.</title>
        <authorList>
            <person name="Nouioui I."/>
        </authorList>
    </citation>
    <scope>NUCLEOTIDE SEQUENCE [LARGE SCALE GENOMIC DNA]</scope>
    <source>
        <strain evidence="8">DSM 45834</strain>
    </source>
</reference>
<dbReference type="Gene3D" id="3.40.50.720">
    <property type="entry name" value="NAD(P)-binding Rossmann-like Domain"/>
    <property type="match status" value="1"/>
</dbReference>
<comment type="similarity">
    <text evidence="2">Belongs to the zinc-containing alcohol dehydrogenase family.</text>
</comment>
<dbReference type="RefSeq" id="WP_311558936.1">
    <property type="nucleotide sequence ID" value="NZ_JAVREJ010000018.1"/>
</dbReference>
<evidence type="ECO:0000313" key="8">
    <source>
        <dbReference type="Proteomes" id="UP001183202"/>
    </source>
</evidence>
<accession>A0ABU2NEP9</accession>
<comment type="caution">
    <text evidence="7">The sequence shown here is derived from an EMBL/GenBank/DDBJ whole genome shotgun (WGS) entry which is preliminary data.</text>
</comment>
<dbReference type="EMBL" id="JAVREJ010000018">
    <property type="protein sequence ID" value="MDT0352431.1"/>
    <property type="molecule type" value="Genomic_DNA"/>
</dbReference>
<evidence type="ECO:0000256" key="3">
    <source>
        <dbReference type="ARBA" id="ARBA00022723"/>
    </source>
</evidence>
<proteinExistence type="inferred from homology"/>
<dbReference type="SUPFAM" id="SSF50129">
    <property type="entry name" value="GroES-like"/>
    <property type="match status" value="1"/>
</dbReference>
<evidence type="ECO:0000256" key="5">
    <source>
        <dbReference type="ARBA" id="ARBA00023002"/>
    </source>
</evidence>